<keyword evidence="4" id="KW-1185">Reference proteome</keyword>
<feature type="signal peptide" evidence="2">
    <location>
        <begin position="1"/>
        <end position="27"/>
    </location>
</feature>
<gene>
    <name evidence="3" type="ORF">MNEG_5590</name>
</gene>
<feature type="chain" id="PRO_5002265298" evidence="2">
    <location>
        <begin position="28"/>
        <end position="490"/>
    </location>
</feature>
<evidence type="ECO:0000256" key="2">
    <source>
        <dbReference type="SAM" id="SignalP"/>
    </source>
</evidence>
<evidence type="ECO:0000313" key="3">
    <source>
        <dbReference type="EMBL" id="KIZ02371.1"/>
    </source>
</evidence>
<dbReference type="EMBL" id="KK101064">
    <property type="protein sequence ID" value="KIZ02371.1"/>
    <property type="molecule type" value="Genomic_DNA"/>
</dbReference>
<sequence>MTRANSSLSRLLLHAAVAAALAAAALGDGIPVDGDPHQLRGADGDPLGLRHAGAGPCNVDGQLLDLVQVPDPQSCNQYFVCCQGQAVHYACRVPSSPMPYMAYSDATATNSYYSPITGGCTRVQGLLSTLSMSCPAAGATPVTTEWAEQVCAAVTKFNTPQAPAVPAATPGAVPAAISALANAVTNGQAPALPAAAAGVVPAISALANGQAPALPALANGQAPAIPGLTNGQAPAIPALANGQAPALPALIPNVSLANLTSAAAAVVPKTRGLVPLPTLGGRRGGPAASADAVVDTASEAADTFTEDAGADDMSGADMASAETRHDTPAAGNNGKPAAAANGTSVGNGTAPAAPAAAAAAQKPQEKPQEKPKEKPKPLPPRVSVTRPLNLLAGALAALQPLKGGPEVTGLWQLLTAPNGLSSTGVVAMHAALIPATDQVLLWSRRLPNGVAPQPGMSPNGRGEVSSIYDTVTGTYAAQFWTSNFEFSFDL</sequence>
<evidence type="ECO:0000313" key="4">
    <source>
        <dbReference type="Proteomes" id="UP000054498"/>
    </source>
</evidence>
<feature type="compositionally biased region" description="Low complexity" evidence="1">
    <location>
        <begin position="328"/>
        <end position="342"/>
    </location>
</feature>
<accession>A0A0D2N9R0</accession>
<dbReference type="RefSeq" id="XP_013901390.1">
    <property type="nucleotide sequence ID" value="XM_014045936.1"/>
</dbReference>
<feature type="compositionally biased region" description="Basic and acidic residues" evidence="1">
    <location>
        <begin position="363"/>
        <end position="376"/>
    </location>
</feature>
<feature type="compositionally biased region" description="Low complexity" evidence="1">
    <location>
        <begin position="350"/>
        <end position="362"/>
    </location>
</feature>
<name>A0A0D2N9R0_9CHLO</name>
<reference evidence="3 4" key="1">
    <citation type="journal article" date="2013" name="BMC Genomics">
        <title>Reconstruction of the lipid metabolism for the microalga Monoraphidium neglectum from its genome sequence reveals characteristics suitable for biofuel production.</title>
        <authorList>
            <person name="Bogen C."/>
            <person name="Al-Dilaimi A."/>
            <person name="Albersmeier A."/>
            <person name="Wichmann J."/>
            <person name="Grundmann M."/>
            <person name="Rupp O."/>
            <person name="Lauersen K.J."/>
            <person name="Blifernez-Klassen O."/>
            <person name="Kalinowski J."/>
            <person name="Goesmann A."/>
            <person name="Mussgnug J.H."/>
            <person name="Kruse O."/>
        </authorList>
    </citation>
    <scope>NUCLEOTIDE SEQUENCE [LARGE SCALE GENOMIC DNA]</scope>
    <source>
        <strain evidence="3 4">SAG 48.87</strain>
    </source>
</reference>
<dbReference type="GeneID" id="25738467"/>
<protein>
    <submittedName>
        <fullName evidence="3">Uncharacterized protein</fullName>
    </submittedName>
</protein>
<dbReference type="AlphaFoldDB" id="A0A0D2N9R0"/>
<proteinExistence type="predicted"/>
<dbReference type="KEGG" id="mng:MNEG_5590"/>
<evidence type="ECO:0000256" key="1">
    <source>
        <dbReference type="SAM" id="MobiDB-lite"/>
    </source>
</evidence>
<dbReference type="Proteomes" id="UP000054498">
    <property type="component" value="Unassembled WGS sequence"/>
</dbReference>
<feature type="region of interest" description="Disordered" evidence="1">
    <location>
        <begin position="304"/>
        <end position="383"/>
    </location>
</feature>
<organism evidence="3 4">
    <name type="scientific">Monoraphidium neglectum</name>
    <dbReference type="NCBI Taxonomy" id="145388"/>
    <lineage>
        <taxon>Eukaryota</taxon>
        <taxon>Viridiplantae</taxon>
        <taxon>Chlorophyta</taxon>
        <taxon>core chlorophytes</taxon>
        <taxon>Chlorophyceae</taxon>
        <taxon>CS clade</taxon>
        <taxon>Sphaeropleales</taxon>
        <taxon>Selenastraceae</taxon>
        <taxon>Monoraphidium</taxon>
    </lineage>
</organism>
<keyword evidence="2" id="KW-0732">Signal</keyword>
<feature type="compositionally biased region" description="Low complexity" evidence="1">
    <location>
        <begin position="311"/>
        <end position="321"/>
    </location>
</feature>